<feature type="compositionally biased region" description="Basic residues" evidence="1">
    <location>
        <begin position="136"/>
        <end position="149"/>
    </location>
</feature>
<reference evidence="2" key="1">
    <citation type="journal article" date="2023" name="Science">
        <title>Genome structures resolve the early diversification of teleost fishes.</title>
        <authorList>
            <person name="Parey E."/>
            <person name="Louis A."/>
            <person name="Montfort J."/>
            <person name="Bouchez O."/>
            <person name="Roques C."/>
            <person name="Iampietro C."/>
            <person name="Lluch J."/>
            <person name="Castinel A."/>
            <person name="Donnadieu C."/>
            <person name="Desvignes T."/>
            <person name="Floi Bucao C."/>
            <person name="Jouanno E."/>
            <person name="Wen M."/>
            <person name="Mejri S."/>
            <person name="Dirks R."/>
            <person name="Jansen H."/>
            <person name="Henkel C."/>
            <person name="Chen W.J."/>
            <person name="Zahm M."/>
            <person name="Cabau C."/>
            <person name="Klopp C."/>
            <person name="Thompson A.W."/>
            <person name="Robinson-Rechavi M."/>
            <person name="Braasch I."/>
            <person name="Lecointre G."/>
            <person name="Bobe J."/>
            <person name="Postlethwait J.H."/>
            <person name="Berthelot C."/>
            <person name="Roest Crollius H."/>
            <person name="Guiguen Y."/>
        </authorList>
    </citation>
    <scope>NUCLEOTIDE SEQUENCE</scope>
    <source>
        <strain evidence="2">WJC10195</strain>
    </source>
</reference>
<evidence type="ECO:0000256" key="1">
    <source>
        <dbReference type="SAM" id="MobiDB-lite"/>
    </source>
</evidence>
<evidence type="ECO:0000313" key="3">
    <source>
        <dbReference type="Proteomes" id="UP001152622"/>
    </source>
</evidence>
<protein>
    <submittedName>
        <fullName evidence="2">Uncharacterized protein</fullName>
    </submittedName>
</protein>
<evidence type="ECO:0000313" key="2">
    <source>
        <dbReference type="EMBL" id="KAJ8337642.1"/>
    </source>
</evidence>
<name>A0A9Q1EF44_SYNKA</name>
<sequence>MSFSRSTMSQQRRPWIGRRTKSFTVDYSQDRGLCISQSKKGPVLNYDESHPECSESDCEEDAELDWEAVIPHIAGKPLGLGRSQRSAAAGFSLDTLSAFSTAPPWLARTEARPFSLTGLRSDTSPLSSAELGLSLGHRKRESRAGKRRLAPIDQS</sequence>
<feature type="region of interest" description="Disordered" evidence="1">
    <location>
        <begin position="117"/>
        <end position="155"/>
    </location>
</feature>
<proteinExistence type="predicted"/>
<dbReference type="Proteomes" id="UP001152622">
    <property type="component" value="Chromosome 18"/>
</dbReference>
<dbReference type="EMBL" id="JAINUF010000018">
    <property type="protein sequence ID" value="KAJ8337642.1"/>
    <property type="molecule type" value="Genomic_DNA"/>
</dbReference>
<dbReference type="AlphaFoldDB" id="A0A9Q1EF44"/>
<gene>
    <name evidence="2" type="ORF">SKAU_G00366080</name>
</gene>
<comment type="caution">
    <text evidence="2">The sequence shown here is derived from an EMBL/GenBank/DDBJ whole genome shotgun (WGS) entry which is preliminary data.</text>
</comment>
<keyword evidence="3" id="KW-1185">Reference proteome</keyword>
<organism evidence="2 3">
    <name type="scientific">Synaphobranchus kaupii</name>
    <name type="common">Kaup's arrowtooth eel</name>
    <dbReference type="NCBI Taxonomy" id="118154"/>
    <lineage>
        <taxon>Eukaryota</taxon>
        <taxon>Metazoa</taxon>
        <taxon>Chordata</taxon>
        <taxon>Craniata</taxon>
        <taxon>Vertebrata</taxon>
        <taxon>Euteleostomi</taxon>
        <taxon>Actinopterygii</taxon>
        <taxon>Neopterygii</taxon>
        <taxon>Teleostei</taxon>
        <taxon>Anguilliformes</taxon>
        <taxon>Synaphobranchidae</taxon>
        <taxon>Synaphobranchus</taxon>
    </lineage>
</organism>
<accession>A0A9Q1EF44</accession>
<feature type="compositionally biased region" description="Polar residues" evidence="1">
    <location>
        <begin position="118"/>
        <end position="127"/>
    </location>
</feature>